<name>A0A6F8XX39_9ACTN</name>
<organism evidence="2 3">
    <name type="scientific">Phytohabitans flavus</name>
    <dbReference type="NCBI Taxonomy" id="1076124"/>
    <lineage>
        <taxon>Bacteria</taxon>
        <taxon>Bacillati</taxon>
        <taxon>Actinomycetota</taxon>
        <taxon>Actinomycetes</taxon>
        <taxon>Micromonosporales</taxon>
        <taxon>Micromonosporaceae</taxon>
    </lineage>
</organism>
<dbReference type="RefSeq" id="WP_173038008.1">
    <property type="nucleotide sequence ID" value="NZ_AP022870.1"/>
</dbReference>
<dbReference type="Pfam" id="PF12730">
    <property type="entry name" value="ABC2_membrane_4"/>
    <property type="match status" value="1"/>
</dbReference>
<gene>
    <name evidence="2" type="ORF">Pflav_048050</name>
</gene>
<feature type="transmembrane region" description="Helical" evidence="1">
    <location>
        <begin position="20"/>
        <end position="40"/>
    </location>
</feature>
<protein>
    <submittedName>
        <fullName evidence="2">ABC transporter</fullName>
    </submittedName>
</protein>
<evidence type="ECO:0000313" key="2">
    <source>
        <dbReference type="EMBL" id="BCB78395.1"/>
    </source>
</evidence>
<reference evidence="2 3" key="2">
    <citation type="submission" date="2020-03" db="EMBL/GenBank/DDBJ databases">
        <authorList>
            <person name="Ichikawa N."/>
            <person name="Kimura A."/>
            <person name="Kitahashi Y."/>
            <person name="Uohara A."/>
        </authorList>
    </citation>
    <scope>NUCLEOTIDE SEQUENCE [LARGE SCALE GENOMIC DNA]</scope>
    <source>
        <strain evidence="2 3">NBRC 107702</strain>
    </source>
</reference>
<sequence length="244" mass="25979">MISFASAELTKLRTVRSTPWTLAAFVVVSAGLAFLLELTLRNAQRMEGYDPLMAAFLPLTLGQMALVVFGAMAVTSEYSSGTIRASLAAVPDRRRFFLAKVAAVAAVAAGVSLVTVPVTVVAARMRLSSAEVLEACAGAWIYLTLMCVFTVGVATMVRHTALVLGGLLPVLFLGSQGLGNVPAIRKVTQFLPDQTGWVVMHLAGPQDDPRWARDYSAWGGLGLLALWTVAALLGGYLVLRRRDA</sequence>
<dbReference type="AlphaFoldDB" id="A0A6F8XX39"/>
<accession>A0A6F8XX39</accession>
<feature type="transmembrane region" description="Helical" evidence="1">
    <location>
        <begin position="215"/>
        <end position="239"/>
    </location>
</feature>
<proteinExistence type="predicted"/>
<feature type="transmembrane region" description="Helical" evidence="1">
    <location>
        <begin position="52"/>
        <end position="76"/>
    </location>
</feature>
<evidence type="ECO:0000313" key="3">
    <source>
        <dbReference type="Proteomes" id="UP000502508"/>
    </source>
</evidence>
<keyword evidence="1" id="KW-1133">Transmembrane helix</keyword>
<feature type="transmembrane region" description="Helical" evidence="1">
    <location>
        <begin position="96"/>
        <end position="123"/>
    </location>
</feature>
<evidence type="ECO:0000256" key="1">
    <source>
        <dbReference type="SAM" id="Phobius"/>
    </source>
</evidence>
<feature type="transmembrane region" description="Helical" evidence="1">
    <location>
        <begin position="135"/>
        <end position="157"/>
    </location>
</feature>
<keyword evidence="1" id="KW-0812">Transmembrane</keyword>
<dbReference type="Proteomes" id="UP000502508">
    <property type="component" value="Chromosome"/>
</dbReference>
<reference evidence="2 3" key="1">
    <citation type="submission" date="2020-03" db="EMBL/GenBank/DDBJ databases">
        <title>Whole genome shotgun sequence of Phytohabitans flavus NBRC 107702.</title>
        <authorList>
            <person name="Komaki H."/>
            <person name="Tamura T."/>
        </authorList>
    </citation>
    <scope>NUCLEOTIDE SEQUENCE [LARGE SCALE GENOMIC DNA]</scope>
    <source>
        <strain evidence="2 3">NBRC 107702</strain>
    </source>
</reference>
<keyword evidence="3" id="KW-1185">Reference proteome</keyword>
<keyword evidence="1" id="KW-0472">Membrane</keyword>
<dbReference type="KEGG" id="pfla:Pflav_048050"/>
<dbReference type="EMBL" id="AP022870">
    <property type="protein sequence ID" value="BCB78395.1"/>
    <property type="molecule type" value="Genomic_DNA"/>
</dbReference>